<dbReference type="InterPro" id="IPR018638">
    <property type="entry name" value="DUF2061_membrane"/>
</dbReference>
<keyword evidence="1" id="KW-1133">Transmembrane helix</keyword>
<dbReference type="Proteomes" id="UP000320314">
    <property type="component" value="Unassembled WGS sequence"/>
</dbReference>
<keyword evidence="1" id="KW-0812">Transmembrane</keyword>
<accession>A0A506U251</accession>
<dbReference type="Pfam" id="PF09834">
    <property type="entry name" value="DUF2061"/>
    <property type="match status" value="1"/>
</dbReference>
<dbReference type="OrthoDB" id="197461at2"/>
<reference evidence="3 4" key="1">
    <citation type="submission" date="2019-06" db="EMBL/GenBank/DDBJ databases">
        <authorList>
            <person name="Li M."/>
        </authorList>
    </citation>
    <scope>NUCLEOTIDE SEQUENCE [LARGE SCALE GENOMIC DNA]</scope>
    <source>
        <strain evidence="3 4">BGMRC6574</strain>
    </source>
</reference>
<protein>
    <submittedName>
        <fullName evidence="3">DUF2061 domain-containing protein</fullName>
    </submittedName>
</protein>
<evidence type="ECO:0000259" key="2">
    <source>
        <dbReference type="Pfam" id="PF09834"/>
    </source>
</evidence>
<keyword evidence="1" id="KW-0472">Membrane</keyword>
<comment type="caution">
    <text evidence="3">The sequence shown here is derived from an EMBL/GenBank/DDBJ whole genome shotgun (WGS) entry which is preliminary data.</text>
</comment>
<organism evidence="3 4">
    <name type="scientific">Pararhizobium mangrovi</name>
    <dbReference type="NCBI Taxonomy" id="2590452"/>
    <lineage>
        <taxon>Bacteria</taxon>
        <taxon>Pseudomonadati</taxon>
        <taxon>Pseudomonadota</taxon>
        <taxon>Alphaproteobacteria</taxon>
        <taxon>Hyphomicrobiales</taxon>
        <taxon>Rhizobiaceae</taxon>
        <taxon>Rhizobium/Agrobacterium group</taxon>
        <taxon>Pararhizobium</taxon>
    </lineage>
</organism>
<feature type="transmembrane region" description="Helical" evidence="1">
    <location>
        <begin position="6"/>
        <end position="32"/>
    </location>
</feature>
<dbReference type="AlphaFoldDB" id="A0A506U251"/>
<sequence length="65" mass="7036">MTGLGYLFTGSLSAGGRLALVSMASGTVVYLVHERIWARVAWGRRTGSTSADRARAMDRLHVSRV</sequence>
<proteinExistence type="predicted"/>
<evidence type="ECO:0000313" key="4">
    <source>
        <dbReference type="Proteomes" id="UP000320314"/>
    </source>
</evidence>
<keyword evidence="4" id="KW-1185">Reference proteome</keyword>
<name>A0A506U251_9HYPH</name>
<dbReference type="EMBL" id="VHLH01000024">
    <property type="protein sequence ID" value="TPW27055.1"/>
    <property type="molecule type" value="Genomic_DNA"/>
</dbReference>
<feature type="domain" description="DUF2061" evidence="2">
    <location>
        <begin position="2"/>
        <end position="38"/>
    </location>
</feature>
<gene>
    <name evidence="3" type="ORF">FJU11_12795</name>
</gene>
<evidence type="ECO:0000313" key="3">
    <source>
        <dbReference type="EMBL" id="TPW27055.1"/>
    </source>
</evidence>
<evidence type="ECO:0000256" key="1">
    <source>
        <dbReference type="SAM" id="Phobius"/>
    </source>
</evidence>